<dbReference type="eggNOG" id="COG4775">
    <property type="taxonomic scope" value="Bacteria"/>
</dbReference>
<dbReference type="Proteomes" id="UP000018842">
    <property type="component" value="Unassembled WGS sequence"/>
</dbReference>
<name>W4PJ00_9BACE</name>
<dbReference type="InterPro" id="IPR039910">
    <property type="entry name" value="D15-like"/>
</dbReference>
<comment type="subcellular location">
    <subcellularLocation>
        <location evidence="1">Membrane</location>
    </subcellularLocation>
</comment>
<keyword evidence="2" id="KW-0812">Transmembrane</keyword>
<dbReference type="InterPro" id="IPR000184">
    <property type="entry name" value="Bac_surfAg_D15"/>
</dbReference>
<reference evidence="8" key="1">
    <citation type="journal article" date="2014" name="Genome">
        <title>Draft Genome Sequences of Three Strains of Bacteroides pyogenes Isolated from a Cat and Swine.</title>
        <authorList>
            <person name="Sakamoto M."/>
            <person name="Oshima K."/>
            <person name="Suda W."/>
            <person name="Kitamura K."/>
            <person name="Iida T."/>
            <person name="Hattori M."/>
            <person name="Ohkuma M."/>
        </authorList>
    </citation>
    <scope>NUCLEOTIDE SEQUENCE [LARGE SCALE GENOMIC DNA]</scope>
    <source>
        <strain evidence="8">JCM 6294</strain>
    </source>
</reference>
<accession>W4PJ00</accession>
<dbReference type="GO" id="GO:0019867">
    <property type="term" value="C:outer membrane"/>
    <property type="evidence" value="ECO:0007669"/>
    <property type="project" value="InterPro"/>
</dbReference>
<evidence type="ECO:0000256" key="5">
    <source>
        <dbReference type="ARBA" id="ARBA00023237"/>
    </source>
</evidence>
<keyword evidence="4" id="KW-0472">Membrane</keyword>
<evidence type="ECO:0000313" key="8">
    <source>
        <dbReference type="Proteomes" id="UP000018842"/>
    </source>
</evidence>
<feature type="domain" description="Bacterial surface antigen (D15)" evidence="6">
    <location>
        <begin position="4"/>
        <end position="186"/>
    </location>
</feature>
<organism evidence="7 8">
    <name type="scientific">Bacteroides pyogenes DSM 20611 = JCM 6294</name>
    <dbReference type="NCBI Taxonomy" id="1121100"/>
    <lineage>
        <taxon>Bacteria</taxon>
        <taxon>Pseudomonadati</taxon>
        <taxon>Bacteroidota</taxon>
        <taxon>Bacteroidia</taxon>
        <taxon>Bacteroidales</taxon>
        <taxon>Bacteroidaceae</taxon>
        <taxon>Bacteroides</taxon>
    </lineage>
</organism>
<gene>
    <name evidence="7" type="ORF">JCM6294_2868</name>
</gene>
<evidence type="ECO:0000313" key="7">
    <source>
        <dbReference type="EMBL" id="GAE19767.1"/>
    </source>
</evidence>
<keyword evidence="5" id="KW-0998">Cell outer membrane</keyword>
<keyword evidence="3" id="KW-0732">Signal</keyword>
<proteinExistence type="predicted"/>
<dbReference type="AlphaFoldDB" id="W4PJ00"/>
<sequence>MNKLHKWVEYHKWKFKAKTYTPLMDYMAHPKCLVLMTRSEFGMVGHYNEYKKSPFGTFDVGGDGMTGYSSYATESIALRGYENSSLTPYRQEGYAYTRLGLELRYPLMLETSTNIYVLGFLEAGNAWHDIKKFNPFDLKRSAGVGVRIFLPMIGMMGIDWGYGFDKINGAKQYGGSQFHFILGQEF</sequence>
<evidence type="ECO:0000256" key="1">
    <source>
        <dbReference type="ARBA" id="ARBA00004370"/>
    </source>
</evidence>
<evidence type="ECO:0000259" key="6">
    <source>
        <dbReference type="Pfam" id="PF01103"/>
    </source>
</evidence>
<dbReference type="PANTHER" id="PTHR12815">
    <property type="entry name" value="SORTING AND ASSEMBLY MACHINERY SAMM50 PROTEIN FAMILY MEMBER"/>
    <property type="match status" value="1"/>
</dbReference>
<evidence type="ECO:0000256" key="4">
    <source>
        <dbReference type="ARBA" id="ARBA00023136"/>
    </source>
</evidence>
<dbReference type="EMBL" id="BAIR01000030">
    <property type="protein sequence ID" value="GAE19767.1"/>
    <property type="molecule type" value="Genomic_DNA"/>
</dbReference>
<dbReference type="PANTHER" id="PTHR12815:SF47">
    <property type="entry name" value="TRANSLOCATION AND ASSEMBLY MODULE SUBUNIT TAMA"/>
    <property type="match status" value="1"/>
</dbReference>
<evidence type="ECO:0000256" key="3">
    <source>
        <dbReference type="ARBA" id="ARBA00022729"/>
    </source>
</evidence>
<dbReference type="Pfam" id="PF01103">
    <property type="entry name" value="Omp85"/>
    <property type="match status" value="1"/>
</dbReference>
<dbReference type="Gene3D" id="2.40.160.50">
    <property type="entry name" value="membrane protein fhac: a member of the omp85/tpsb transporter family"/>
    <property type="match status" value="1"/>
</dbReference>
<comment type="caution">
    <text evidence="7">The sequence shown here is derived from an EMBL/GenBank/DDBJ whole genome shotgun (WGS) entry which is preliminary data.</text>
</comment>
<protein>
    <submittedName>
        <fullName evidence="7">Outer membrane protein assembly factor YaeT</fullName>
    </submittedName>
</protein>
<evidence type="ECO:0000256" key="2">
    <source>
        <dbReference type="ARBA" id="ARBA00022692"/>
    </source>
</evidence>